<dbReference type="InterPro" id="IPR029058">
    <property type="entry name" value="AB_hydrolase_fold"/>
</dbReference>
<dbReference type="SUPFAM" id="SSF53474">
    <property type="entry name" value="alpha/beta-Hydrolases"/>
    <property type="match status" value="1"/>
</dbReference>
<dbReference type="STRING" id="1173020.Cha6605_2247"/>
<keyword evidence="3" id="KW-1185">Reference proteome</keyword>
<organism evidence="2 3">
    <name type="scientific">Chamaesiphon minutus (strain ATCC 27169 / PCC 6605)</name>
    <dbReference type="NCBI Taxonomy" id="1173020"/>
    <lineage>
        <taxon>Bacteria</taxon>
        <taxon>Bacillati</taxon>
        <taxon>Cyanobacteriota</taxon>
        <taxon>Cyanophyceae</taxon>
        <taxon>Gomontiellales</taxon>
        <taxon>Chamaesiphonaceae</taxon>
        <taxon>Chamaesiphon</taxon>
    </lineage>
</organism>
<gene>
    <name evidence="2" type="ORF">Cha6605_2247</name>
</gene>
<reference evidence="2 3" key="1">
    <citation type="submission" date="2012-05" db="EMBL/GenBank/DDBJ databases">
        <title>Finished chromosome of genome of Chamaesiphon sp. PCC 6605.</title>
        <authorList>
            <consortium name="US DOE Joint Genome Institute"/>
            <person name="Gugger M."/>
            <person name="Coursin T."/>
            <person name="Rippka R."/>
            <person name="Tandeau De Marsac N."/>
            <person name="Huntemann M."/>
            <person name="Wei C.-L."/>
            <person name="Han J."/>
            <person name="Detter J.C."/>
            <person name="Han C."/>
            <person name="Tapia R."/>
            <person name="Chen A."/>
            <person name="Kyrpides N."/>
            <person name="Mavromatis K."/>
            <person name="Markowitz V."/>
            <person name="Szeto E."/>
            <person name="Ivanova N."/>
            <person name="Pagani I."/>
            <person name="Pati A."/>
            <person name="Goodwin L."/>
            <person name="Nordberg H.P."/>
            <person name="Cantor M.N."/>
            <person name="Hua S.X."/>
            <person name="Woyke T."/>
            <person name="Kerfeld C.A."/>
        </authorList>
    </citation>
    <scope>NUCLEOTIDE SEQUENCE [LARGE SCALE GENOMIC DNA]</scope>
    <source>
        <strain evidence="3">ATCC 27169 / PCC 6605</strain>
    </source>
</reference>
<evidence type="ECO:0000313" key="2">
    <source>
        <dbReference type="EMBL" id="AFY93330.1"/>
    </source>
</evidence>
<dbReference type="PATRIC" id="fig|1173020.3.peg.2554"/>
<evidence type="ECO:0008006" key="4">
    <source>
        <dbReference type="Google" id="ProtNLM"/>
    </source>
</evidence>
<proteinExistence type="predicted"/>
<dbReference type="eggNOG" id="COG0657">
    <property type="taxonomic scope" value="Bacteria"/>
</dbReference>
<sequence>MFKMLPLIAIGVIHAMAQAQFLSPQQIDRLPSLPADRRIHYGSEPFQFGDLRLPQAPGSHFLFKEPLRVVGVVNLAGVVDLEAFLPMQNQACGEPVITKLIGGSPTEVPDSPKGTLRERYRLASPSNLLPLGVKQVLIYGAQDKLVPPEFGQKYAEAARKMGDDVTFAAIENTSHFELIAPGSEAGDRVENAVLSMLKLKNKESEKIGVQK</sequence>
<keyword evidence="1" id="KW-0732">Signal</keyword>
<dbReference type="EMBL" id="CP003600">
    <property type="protein sequence ID" value="AFY93330.1"/>
    <property type="molecule type" value="Genomic_DNA"/>
</dbReference>
<dbReference type="AlphaFoldDB" id="K9UEU7"/>
<dbReference type="KEGG" id="cmp:Cha6605_2247"/>
<evidence type="ECO:0000256" key="1">
    <source>
        <dbReference type="SAM" id="SignalP"/>
    </source>
</evidence>
<feature type="chain" id="PRO_5003936375" description="Peptidase S9 prolyl oligopeptidase catalytic domain-containing protein" evidence="1">
    <location>
        <begin position="20"/>
        <end position="211"/>
    </location>
</feature>
<accession>K9UEU7</accession>
<protein>
    <recommendedName>
        <fullName evidence="4">Peptidase S9 prolyl oligopeptidase catalytic domain-containing protein</fullName>
    </recommendedName>
</protein>
<dbReference type="Proteomes" id="UP000010366">
    <property type="component" value="Chromosome"/>
</dbReference>
<name>K9UEU7_CHAP6</name>
<feature type="signal peptide" evidence="1">
    <location>
        <begin position="1"/>
        <end position="19"/>
    </location>
</feature>
<dbReference type="HOGENOM" id="CLU_1303082_0_0_3"/>
<evidence type="ECO:0000313" key="3">
    <source>
        <dbReference type="Proteomes" id="UP000010366"/>
    </source>
</evidence>
<dbReference type="Gene3D" id="3.40.50.1820">
    <property type="entry name" value="alpha/beta hydrolase"/>
    <property type="match status" value="1"/>
</dbReference>